<evidence type="ECO:0000313" key="1">
    <source>
        <dbReference type="EMBL" id="KAJ8875683.1"/>
    </source>
</evidence>
<organism evidence="1 2">
    <name type="scientific">Dryococelus australis</name>
    <dbReference type="NCBI Taxonomy" id="614101"/>
    <lineage>
        <taxon>Eukaryota</taxon>
        <taxon>Metazoa</taxon>
        <taxon>Ecdysozoa</taxon>
        <taxon>Arthropoda</taxon>
        <taxon>Hexapoda</taxon>
        <taxon>Insecta</taxon>
        <taxon>Pterygota</taxon>
        <taxon>Neoptera</taxon>
        <taxon>Polyneoptera</taxon>
        <taxon>Phasmatodea</taxon>
        <taxon>Verophasmatodea</taxon>
        <taxon>Anareolatae</taxon>
        <taxon>Phasmatidae</taxon>
        <taxon>Eurycanthinae</taxon>
        <taxon>Dryococelus</taxon>
    </lineage>
</organism>
<comment type="caution">
    <text evidence="1">The sequence shown here is derived from an EMBL/GenBank/DDBJ whole genome shotgun (WGS) entry which is preliminary data.</text>
</comment>
<proteinExistence type="predicted"/>
<accession>A0ABQ9GUH3</accession>
<dbReference type="EMBL" id="JARBHB010000009">
    <property type="protein sequence ID" value="KAJ8875683.1"/>
    <property type="molecule type" value="Genomic_DNA"/>
</dbReference>
<evidence type="ECO:0000313" key="2">
    <source>
        <dbReference type="Proteomes" id="UP001159363"/>
    </source>
</evidence>
<protein>
    <submittedName>
        <fullName evidence="1">Uncharacterized protein</fullName>
    </submittedName>
</protein>
<gene>
    <name evidence="1" type="ORF">PR048_023581</name>
</gene>
<dbReference type="Proteomes" id="UP001159363">
    <property type="component" value="Chromosome 8"/>
</dbReference>
<reference evidence="1 2" key="1">
    <citation type="submission" date="2023-02" db="EMBL/GenBank/DDBJ databases">
        <title>LHISI_Scaffold_Assembly.</title>
        <authorList>
            <person name="Stuart O.P."/>
            <person name="Cleave R."/>
            <person name="Magrath M.J.L."/>
            <person name="Mikheyev A.S."/>
        </authorList>
    </citation>
    <scope>NUCLEOTIDE SEQUENCE [LARGE SCALE GENOMIC DNA]</scope>
    <source>
        <strain evidence="1">Daus_M_001</strain>
        <tissue evidence="1">Leg muscle</tissue>
    </source>
</reference>
<name>A0ABQ9GUH3_9NEOP</name>
<sequence>MLIIQNGCVIREYRLKFLLLYDLRGLCAIEIQNYIGTVTEVVLFFRHIFTRVKFDGLSVEIHCFLFNKLRNYYKITKSSFAPHYNALRNEVTPKFIIIFAAIKWVLENFEITISEKKVQCSNYATAEDDDQIFHKNDFIETLKMWDNIFSPCSHIYDLQHQVRGIFPHYVKLNHICSTVCQKTTWMG</sequence>
<keyword evidence="2" id="KW-1185">Reference proteome</keyword>